<protein>
    <recommendedName>
        <fullName evidence="6">SANTA domain-containing protein</fullName>
    </recommendedName>
</protein>
<dbReference type="EMBL" id="JANBOH010000256">
    <property type="protein sequence ID" value="KAJ1643437.1"/>
    <property type="molecule type" value="Genomic_DNA"/>
</dbReference>
<feature type="compositionally biased region" description="Polar residues" evidence="1">
    <location>
        <begin position="703"/>
        <end position="714"/>
    </location>
</feature>
<dbReference type="Gene3D" id="1.10.20.10">
    <property type="entry name" value="Histone, subunit A"/>
    <property type="match status" value="1"/>
</dbReference>
<sequence length="845" mass="90771">LLGSVTIAQGGVLPNIHATLLPQKSKKANASQELITNVDALKSPFPRHLRQHAQNSPSVGSASTRPALNSAEDAQRTIRPLPGHSAPRWQFTASTAAAAATSSEVSVSPVGSSAQQNSALDFGYIRPASYRLPAGYPSSVQPIRARPYPTGGDSRFIPGSTLPTHIVPSGISRTNAADSGSQCHLQNWYLVLDTVKGHVSVHGNSVNSEGVYVVRRSSAILQTLSDRSLVTAKGSCYKLVGPANVDMMQLKGFPEHLIPYFADGFPHNWRQLLDSFLGKPASAGYAKAQSTHTLGTEAIVARPKTASIKHSESFEEPRSAILPSSSGLRGSTFNNQTLSPESPSVQSRAQGNPSSVYSSGSSLFASRKFVSNFSPKARRASGGDQNEAKFDSTTLQEEGEGDELEQIAETPFVSISGTKPVDLLSLGSETESAFEHRSKRLTHRVSFSKENESDLNELLDKSAASIASTRTITPSASASKRRPSRKVIDNSDELNGQKENPLIEAVSDPKMIADSEIDGITSIDTPPKPPRQKVVKANLARRTSTRRLSRETSTLLPSVRQSNSATKASPVSTPPNHKPSPAKAAAIASSKRVSRSSISRITRSAQKGLLVSDEQVTDGSQTSEGSLISGTDTEAGLVTAAQDNAESTKAAVAEAVEEPFDDMKLNLGGNTDESEEPSVGKPSVTPKRRVRVPGQASARKVISDSSDGESQLETPLTKHSEAESQNQQELKTPRSGIKWKTGRRYFRYKEPETNSSSITRSGRKVRKPQDWWANAQDHLAGSGNSHKECNIKYKWGSGDAMVVKGGKRMRLSDFYLQGGDEIALFNEEAPDTNEVDDGLEEQKSE</sequence>
<feature type="region of interest" description="Disordered" evidence="1">
    <location>
        <begin position="308"/>
        <end position="357"/>
    </location>
</feature>
<feature type="compositionally biased region" description="Polar residues" evidence="1">
    <location>
        <begin position="617"/>
        <end position="632"/>
    </location>
</feature>
<keyword evidence="5" id="KW-1185">Reference proteome</keyword>
<dbReference type="InterPro" id="IPR015216">
    <property type="entry name" value="SANTA"/>
</dbReference>
<feature type="region of interest" description="Disordered" evidence="1">
    <location>
        <begin position="470"/>
        <end position="497"/>
    </location>
</feature>
<feature type="compositionally biased region" description="Polar residues" evidence="1">
    <location>
        <begin position="322"/>
        <end position="353"/>
    </location>
</feature>
<feature type="compositionally biased region" description="Low complexity" evidence="1">
    <location>
        <begin position="579"/>
        <end position="600"/>
    </location>
</feature>
<feature type="domain" description="SANTA" evidence="2">
    <location>
        <begin position="184"/>
        <end position="271"/>
    </location>
</feature>
<gene>
    <name evidence="4" type="ORF">LPJ64_004800</name>
</gene>
<proteinExistence type="predicted"/>
<reference evidence="4" key="1">
    <citation type="submission" date="2022-07" db="EMBL/GenBank/DDBJ databases">
        <title>Phylogenomic reconstructions and comparative analyses of Kickxellomycotina fungi.</title>
        <authorList>
            <person name="Reynolds N.K."/>
            <person name="Stajich J.E."/>
            <person name="Barry K."/>
            <person name="Grigoriev I.V."/>
            <person name="Crous P."/>
            <person name="Smith M.E."/>
        </authorList>
    </citation>
    <scope>NUCLEOTIDE SEQUENCE</scope>
    <source>
        <strain evidence="4">NBRC 105413</strain>
    </source>
</reference>
<feature type="compositionally biased region" description="Basic and acidic residues" evidence="1">
    <location>
        <begin position="309"/>
        <end position="318"/>
    </location>
</feature>
<feature type="domain" description="Histone H2A C-terminal" evidence="3">
    <location>
        <begin position="1"/>
        <end position="28"/>
    </location>
</feature>
<evidence type="ECO:0000256" key="1">
    <source>
        <dbReference type="SAM" id="MobiDB-lite"/>
    </source>
</evidence>
<feature type="compositionally biased region" description="Polar residues" evidence="1">
    <location>
        <begin position="559"/>
        <end position="571"/>
    </location>
</feature>
<feature type="region of interest" description="Disordered" evidence="1">
    <location>
        <begin position="519"/>
        <end position="600"/>
    </location>
</feature>
<evidence type="ECO:0008006" key="6">
    <source>
        <dbReference type="Google" id="ProtNLM"/>
    </source>
</evidence>
<feature type="region of interest" description="Disordered" evidence="1">
    <location>
        <begin position="376"/>
        <end position="403"/>
    </location>
</feature>
<dbReference type="Pfam" id="PF09133">
    <property type="entry name" value="SANTA"/>
    <property type="match status" value="1"/>
</dbReference>
<dbReference type="AlphaFoldDB" id="A0A9W7XFJ7"/>
<feature type="compositionally biased region" description="Polar residues" evidence="1">
    <location>
        <begin position="52"/>
        <end position="67"/>
    </location>
</feature>
<comment type="caution">
    <text evidence="4">The sequence shown here is derived from an EMBL/GenBank/DDBJ whole genome shotgun (WGS) entry which is preliminary data.</text>
</comment>
<dbReference type="GO" id="GO:0046982">
    <property type="term" value="F:protein heterodimerization activity"/>
    <property type="evidence" value="ECO:0007669"/>
    <property type="project" value="InterPro"/>
</dbReference>
<evidence type="ECO:0000313" key="5">
    <source>
        <dbReference type="Proteomes" id="UP001145021"/>
    </source>
</evidence>
<dbReference type="Proteomes" id="UP001145021">
    <property type="component" value="Unassembled WGS sequence"/>
</dbReference>
<name>A0A9W7XFJ7_9FUNG</name>
<dbReference type="InterPro" id="IPR032454">
    <property type="entry name" value="Histone_H2A_C"/>
</dbReference>
<dbReference type="InterPro" id="IPR009072">
    <property type="entry name" value="Histone-fold"/>
</dbReference>
<organism evidence="4 5">
    <name type="scientific">Coemansia asiatica</name>
    <dbReference type="NCBI Taxonomy" id="1052880"/>
    <lineage>
        <taxon>Eukaryota</taxon>
        <taxon>Fungi</taxon>
        <taxon>Fungi incertae sedis</taxon>
        <taxon>Zoopagomycota</taxon>
        <taxon>Kickxellomycotina</taxon>
        <taxon>Kickxellomycetes</taxon>
        <taxon>Kickxellales</taxon>
        <taxon>Kickxellaceae</taxon>
        <taxon>Coemansia</taxon>
    </lineage>
</organism>
<feature type="region of interest" description="Disordered" evidence="1">
    <location>
        <begin position="612"/>
        <end position="736"/>
    </location>
</feature>
<dbReference type="Pfam" id="PF16211">
    <property type="entry name" value="Histone_H2A_C"/>
    <property type="match status" value="1"/>
</dbReference>
<accession>A0A9W7XFJ7</accession>
<evidence type="ECO:0000259" key="3">
    <source>
        <dbReference type="Pfam" id="PF16211"/>
    </source>
</evidence>
<evidence type="ECO:0000313" key="4">
    <source>
        <dbReference type="EMBL" id="KAJ1643437.1"/>
    </source>
</evidence>
<evidence type="ECO:0000259" key="2">
    <source>
        <dbReference type="Pfam" id="PF09133"/>
    </source>
</evidence>
<feature type="region of interest" description="Disordered" evidence="1">
    <location>
        <begin position="50"/>
        <end position="73"/>
    </location>
</feature>
<feature type="non-terminal residue" evidence="4">
    <location>
        <position position="845"/>
    </location>
</feature>